<dbReference type="AlphaFoldDB" id="A0A0M3JWS5"/>
<name>A0A0M3JWS5_ANISI</name>
<protein>
    <submittedName>
        <fullName evidence="1 3">Uncharacterized protein</fullName>
    </submittedName>
</protein>
<evidence type="ECO:0000313" key="3">
    <source>
        <dbReference type="WBParaSite" id="ASIM_0001275701-mRNA-1"/>
    </source>
</evidence>
<sequence>MPYVLHHSNHDRAYTGDCKLVWQQPAEETAAAAAMQNEKSPAVARLSRLSQIGNQQELGENWSMKRDGHEGHMLKQPLLRFDILWKKFAGWKRFNRE</sequence>
<dbReference type="EMBL" id="UYRR01031155">
    <property type="protein sequence ID" value="VDK46874.1"/>
    <property type="molecule type" value="Genomic_DNA"/>
</dbReference>
<reference evidence="1 2" key="2">
    <citation type="submission" date="2018-11" db="EMBL/GenBank/DDBJ databases">
        <authorList>
            <consortium name="Pathogen Informatics"/>
        </authorList>
    </citation>
    <scope>NUCLEOTIDE SEQUENCE [LARGE SCALE GENOMIC DNA]</scope>
</reference>
<gene>
    <name evidence="1" type="ORF">ASIM_LOCUS12223</name>
</gene>
<dbReference type="Proteomes" id="UP000267096">
    <property type="component" value="Unassembled WGS sequence"/>
</dbReference>
<organism evidence="3">
    <name type="scientific">Anisakis simplex</name>
    <name type="common">Herring worm</name>
    <dbReference type="NCBI Taxonomy" id="6269"/>
    <lineage>
        <taxon>Eukaryota</taxon>
        <taxon>Metazoa</taxon>
        <taxon>Ecdysozoa</taxon>
        <taxon>Nematoda</taxon>
        <taxon>Chromadorea</taxon>
        <taxon>Rhabditida</taxon>
        <taxon>Spirurina</taxon>
        <taxon>Ascaridomorpha</taxon>
        <taxon>Ascaridoidea</taxon>
        <taxon>Anisakidae</taxon>
        <taxon>Anisakis</taxon>
        <taxon>Anisakis simplex complex</taxon>
    </lineage>
</organism>
<evidence type="ECO:0000313" key="1">
    <source>
        <dbReference type="EMBL" id="VDK46874.1"/>
    </source>
</evidence>
<dbReference type="WBParaSite" id="ASIM_0001275701-mRNA-1">
    <property type="protein sequence ID" value="ASIM_0001275701-mRNA-1"/>
    <property type="gene ID" value="ASIM_0001275701"/>
</dbReference>
<keyword evidence="2" id="KW-1185">Reference proteome</keyword>
<accession>A0A0M3JWS5</accession>
<evidence type="ECO:0000313" key="2">
    <source>
        <dbReference type="Proteomes" id="UP000267096"/>
    </source>
</evidence>
<proteinExistence type="predicted"/>
<reference evidence="3" key="1">
    <citation type="submission" date="2017-02" db="UniProtKB">
        <authorList>
            <consortium name="WormBaseParasite"/>
        </authorList>
    </citation>
    <scope>IDENTIFICATION</scope>
</reference>
<dbReference type="OrthoDB" id="5816677at2759"/>